<dbReference type="eggNOG" id="ENOG502QR77">
    <property type="taxonomic scope" value="Eukaryota"/>
</dbReference>
<evidence type="ECO:0000259" key="1">
    <source>
        <dbReference type="PROSITE" id="PS50268"/>
    </source>
</evidence>
<dbReference type="InParanoid" id="T0QLQ2"/>
<proteinExistence type="predicted"/>
<gene>
    <name evidence="2" type="ORF">SDRG_06940</name>
</gene>
<feature type="domain" description="Cadherin" evidence="1">
    <location>
        <begin position="5478"/>
        <end position="5614"/>
    </location>
</feature>
<dbReference type="GeneID" id="19947667"/>
<evidence type="ECO:0000313" key="3">
    <source>
        <dbReference type="Proteomes" id="UP000030762"/>
    </source>
</evidence>
<dbReference type="RefSeq" id="XP_008610973.1">
    <property type="nucleotide sequence ID" value="XM_008612751.1"/>
</dbReference>
<dbReference type="GO" id="GO:0007156">
    <property type="term" value="P:homophilic cell adhesion via plasma membrane adhesion molecules"/>
    <property type="evidence" value="ECO:0007669"/>
    <property type="project" value="InterPro"/>
</dbReference>
<name>T0QLQ2_SAPDV</name>
<dbReference type="OrthoDB" id="191057at2759"/>
<keyword evidence="3" id="KW-1185">Reference proteome</keyword>
<sequence>MGPSTWGLAAASIGAVLSALVDALTSTVRFQPLPPGTFLSTLEDTPLNITSLALAGVASDAILHVLVACTHGTLGSNDASAWVSARTVCASPTSFVIETTLSNANAIMKTLVYTPNAHYNFDWSSGLSSPCVHRDQSPETVYFFAVEAAAPTNDALLASCGDPLSPSTVRHLVHRYPSNYVAIPVSIVAVNNPPSLALPTGVDMAPASCTFLDIVATDLDVDEVANGAGMLTFSMSVPASSAQYLAFASSSLVRHQLQALSMATLSYNSVNTTVSAIVVQGPVAGVNAWLRDLSLCVPPQVTSASWTLSIADSGNCGSSSSATATYSIAVSITPTMMPTPALTVTTPTPTLVMTDPTVAVHLGLQGTAGQATHSSITFASQFGYIGVPTLPPDVAIGDDRYITDVSLHSTGIVAQERITVSSTFTKEVQLLRTTADTGSTIVEAVVVVSLTYLGTTTSAVVDLTDEFGSATAVAKALQSELTNAGDIAVSRSPPDAQGGCTWSITFTSLSGSTIPLLQATVQSFPAPWSGVGSPVTIVRATAGSLIPPVVVVTIPDATVQSGTFELSVGVDAACNGATSASFATNPLPFNALATDVQAALTQGFIGTVVVSKVASFTWHITFVANTYVDCLAGVVVVPQFRAGTGAHLCSTCQTGIPSMTVQTLAVGSKAVLPTDTWQWTALLNPPRSVSLPLLTSPYAVQQALYTIGATAEVSTSDCVAPTLQCTWTISYNGAPLEVSLGPTTGALQLQHRVLSQGRQPLATPWTLLTNTSSRTGISVHISDARLTQLVASLVDDATATTMTLARDAYDVTWRLSSARSKHVSVTTESLATVEVHTTPELQAVQSVPGQEHHLVVRLRKTPALDNVIEQVALQCNAIGGSFTMKFRGVTSAPIPTSSTLAQLADALSAMPTLPNVFVPSSSSATASICGNTVVPIWLSTPTIVQLSVSATVQPAIQTLQLTVPLPPTGSVTVFAQWTYAGATTTAPLVLIPTATTSSASALQQQLTAAFATIGDVIVTPSASTHNVLGQFTWDITHTSLHGPVIPLVVLNTSVVGSTATATLLQPGNRSNAVATVVSRNDQVPFMGTFRLQMTNAISSWTSTQLAWQASATDLQLALRSIPALGAVRVTSTAVSTTETHWQITFLTSAAAWTVAVLWNDGRSVQSCADCVTPTYPYTLTADPQLHVTTTPPDAAFDGAFSVCYNGGATDPLPLRASATTVESALNALLSGAQQVVVTALPTTSYAQQWLVTFLSLNPTPPLTVDTTNVSGSGVHASINVVQSSKSGAIGNVPPLTLERLPSLVFPDPITAVLRVATVQNGSHALAAPYQALQLCSTCLLQSAQQTLQLTSTVPMGGNYQVSLLGASVMIPITASQSQVLLLLNTLTRVVSVVVTATVGLSYQCVVTFDPIAGIVPKLSVSVAAVTGANVQASVVVNAAGNAVGGTFAVRAGGRTTHPVAVHADAEALQRTLGALLGSETTVFRSASPTIPNGYCWAITFYPDVSIDVDVVRGCDPTPMAACGLTGAGADIQRIELQHLEPPDSISFAEGDQATTRVPVGASALDVQRALQSLPSFSSTAVVKAPSVLMDEWYITNYSTPAHLQVVGHGLTATSVSVVTFYRPPLRLTGPSLSLAASAAHLCYQPHLGLYNHRVDTIVITTETGTTSLDVIVPPASTGHLVASDLPHMLLVPFTGSLRVPSVDLRYVAFDTLSSVVTDVALTDNVSVSVLVTSGVQLDLPFHRNAHTWTYNGTLVAAADALRRLQLQRSSPTADPAVISYREKVVLGVSAALTTSPPVALTVSAPQGAVSGTMALRFDVNDIVEASWCTPRSRCQCSTDAIAYPFEASVVETAIEAMTTRCSQVPTQRIQTLQMRFPAPVATVPPEASAFSLQYAGHTTQVLSGQSTPSAVLAALLALPSMASIVGKLVVTTRTLDAYTLQYIFTFDASLASVAPLTVATSMWFPSNNTLTLLWVPQPSLRLHFAAAVTCTGNSCTLQFLADLPVLSVASSTLTTTVGPPPTVTVTGGRAALMDVSLPAFLLLGTPFPLPTTESRMQAALAATLGDSVVVTKSTDAGIVSWQITYSAVEDAVDPTLGFVDLQLPHVAVTMTTIDPGVVVACSNLTIVAATTSNTVERSMLLRLDVAPVDSTSNELDTLSPPPVVCYMTVASGGSLLTTLPGTSLALSSHIHLVSSTADAVVHLAVTTLHGIVWVDPPHRDLVEYIAGSPFGDQALELRATASSLALALSSLLYKAPTTYAGNDSVTIVVAGNTTVPTVLSVVVAAMDAPPSLSLERVTLRLYEDTAASLPSFSIAPSPYTRASCATSTVYNVTLSVDHGTLSFYGYEASATLTFLASAQNVSAMVTSTVYRPLPNYAGLDAVTIGVRPISCLASTSGIEASAVVALMVEAVPDPILLSLAEPANNTTVVHGVEAVPLPTVVITVVDATPLTTDVFVRLQVTTQVGSVTFGATPSVYTPASVYCRVEVATSLLAALLYRGPATGSGNDSVTIRVSGAADVDTSVLVLPVIYTNAPPPLTLEKAAVVVDEDGTVSLKNILSGGAMDTIVAVRTSVGWLRLGTTESSEWTKSLRVPMSRVDELLYKSNAHYNGDDSVSFTDTSGVGVTLPVAVLATNDPPTLNGKLHVSSTGALCGLQIDDVDGNDYASNSYVLTLQSSKGYFSSTDAPGIRLRPVANGMSLQGTLEAMNRALRDCVVRLTTPTPANVTVCVKEYETLMADPSRHNCLQSTLEIPQRAPTPPELTASATQVTVLEDSAVSITPFFTVSNVDDAFGTVTAMFTGTTGTFDLSTMAPSGCATVTGNSVTGRPSCVASALATQPVLYRPAANVHGPDVITVALGSTSVTLSVWIQSVNDPPVWRVNTTASVWRVDAAIVASHMLSSYGTVHLDDRNDSTSDVMSLTLAVDHGTLTYTLVPGTSLQKSVLPPRLVVQGTVARLNVFVASLEYTPSHSTTDVLSLSVVDGSVVVALDIDILVACLPQITVATTDVAVTVGATTGIDGLSLPLACGSRLQLWTLELTALAGTLYVPAQPRATPYIKLTQSLRDLDALLRLLQYTAPAQSTTDTISLQLSSNDTALPTTNIVVQVQPQYTPPTIVCAALSETILADAAATQAFGDTFLLQGGSAATYTVAVSGRSPVYLQLDPTSASISASTFAPTTEVHFSGLLPHVQAALSKLAVHSNYTGVLPTTVNLTVTIASVDPMAPAMNATCSVVAAIAPTNHAPRIQAQPGRQARCGVRVDDIDVSSKGWASLMRCSIATLVDGGFGIVAQLPPTVRWVNETMLGPGQWRALTFEAPLEHANLLLGSVLLNATSGSIEYRVDDLAHGTLLRPHIAYRTIECRGQRVGPVSTVAYLDSSNQSCAAGNDPCLLQGVDVTPMSTDATSVQVSATAVVGFTPSIQVVQTTVDGHQDQVFDVVVATPAAGTITMRVTWQRPDGLQGQTAFTVDATAVATMMEEISGLSAGQGLGGSMQSQVKAALPTPAPARIEVTYGPSSRQHWKVAFVVVATELWTFDMSLVATTGSISVSVQPSALLSHIAGSFELLFQGIPTAPVAASASALDMQLALEAHPLLHRVAVTRTRRPDTSGGFAWTITFLDAAYDLPVLSANTAQLQPQPAPLLGAGNRIYGSAATVHITSLQDGYGTPDVYDVVLSAQHVNPVLQIAVVSSASRVTGDFSLQVAFPNGTLRASTPVQYNAVAMIADEGIDTSLGGRPGQSLQAALATMLPGVGCRIQRTGPVANGGYTWSITLYNSPASLPPLSVVSTSGGLRVADVVVSTVTAANALGGTFVLSYRNETSAPIPYDASSSTVASALGQLPTISCNGRGRLLVRDSDVGLESGRTFSVVFLARCHESLFETDIAPIVVDGTGLTGLGASAVVRSTVAASYGTLRLASDTSTQSRSDTVLQRHAGLDLMLQGRPRYLNPMLRQLLYTPDATWFGTLELYWSTSDGVSSLSWTSPAPQTITVRPPTRRHMIVTFHGCHALEDMPLTLQALALTTCRPPYSLVSLTLATKVGTLRYRDSDATSQLNVTTAVARLPSVMSNVVYAAPMHFNGVEQLTVALDDAPPQVFRFAVWPVPDAPYIHINGSDDGAVATGALPPVALTMDQDTMLFLPGAWVEDYDDSAQSWMFQIATTVGSAKCLNLMQTIVVTSTPTMLLFLAPIANGNRALQAMTYTPPKGYTGVATVTIIVRGTTSFLEHVRRLAITVTPVVTLPSLAVRSSVYKAVEDRSLSLRYIQLEVESWTPAQYATTAASTLFRSEVLRPDTASGAWGQRDDWRYSQVPSSGSNPQWFSTLGNILYYAADDPVAGRELFGSDGTRSWLVADIYPGYESATPTSLATFNGLVLFGASGLDLSWQLPVTTYGCSAARSSPSFPNVLFVVTKTTVWSPARVYDCPIGYTWMMTADATSVFNTSAVAVDYVYWNECGWDGYTFLGATRKSFRFADSSATGGMKHAGRRVDYPVEYSTATAQFAGIVCMASPATTPLPSQLWQTDGTTTQKVNAALTHPTALTPISSRFLFFQASTLASGSELYRYDGTTIYDQDLSPGIGSSFPDGFTSFAGQVYFAATTPTTGRELWVTSVSGASPWATNVAADINTGALSSHPTGLTACGSQLFFAADDGVHGRELYTFNGVQAALVTDLLPGSTGSDPKYVTCYKAKVYFQALGSTATGVELYVSDGTAGGTMLLLDIAPGVTSSSPSYLSVQTQTRGGAAISTLVFCSTTVASTCLWYGSDGSAIGTKPLWSTTTALAINPTTFQIGNLGSTMVFPLISTTTSVAPAPPTAQPVVQLSLNTSIGSVRLHASENVQVLHDGSLGLSGYWVLRGAVSHLNTALQTMVYRAPLNWNSKAQLTASAPWRDAPPLAMLTFTWSDIATALTDTASAIIFVQPTPDPPVLLVAQATTIPGTHTADNLSPLLSTVPTLMVPEDVPRIVSGLSIRAVDCLCMDGSYCEECTVLVAISVAHGTVSLPPTSGVAWAAATAPSTWHLSGNVPSVNRALSQLSYQGQNNYYGTDAMVLVVSVLQPLAISGLESTATMPVVVTPVNDVPYIVLGADYYDTIEDEALLLPGFYAVDADNDNVSVALTLDVGAISVAHNATIVAGTGNGDTTLVLNGSLSMVNAALSTLTYNPLRHWNSAVGDSYDTLHLRITDVGGLDSYWQVTIYVAPAPDTVRISIPTVAFGTATPAVAPSTLLYTMEGAVLPIANLSLSCVDAVATNVVTATLRVAHGGLSVGVTIGVQRTSSTPTVLQLVGTYARVNAALATLVYAPATYYNGADQLTVSATAYDEAMPGAFSLPGQRIVAISVLPVNNPPVWSLSEQTFVLDKSVLQQSVALDHLSFIDPDALDQVLELTLEATFGQLTLNPHASIALVVGAAAQSSYIVVRGTQTQLNLAMSSLQFELDLAAYTGAEVATVQPRVVATIDDLGNSGAGGPNVVQTRLFVRVTSIRNAAPVITLPALSIAIDEDTPYTLHGLVVTDDDAADTFGSEVQVTLACEHGHFQLDTSTAGLDILEEEPGLLHVQGPLELINYALQRATYVGALNYFGQDSIVVTANDLGNTGTGGPQQASATMAVVITSVCDPPTWASTPPALFSTPEDTPLLLSGALRLQDVDASVMDVDRVLTLSISVAVGGVLLATHAGLHVTASSTNDGVGHLYYSTATIAGTVDDLNAALRGLMYLSPADWTSDSGGGITYDRVTLAIRSSACASSSSIVLLVNVASVNDAPQLDLPSWVAPGLLDAAVVVDEDTVVALGPIGVTDVDATTLIVSVQCSSGSVAMPLAPRTMWFHATGSALLSFQGTVEDVNIALADVAFTPAPYFVGRSLIVLNVSDGTTLMTSATFTVTTQAVATPVQILVPDEPPVAMRNATTRLGNVYLPTTITALHLPPPSFTLFQSSMVQPDTKANATDVSTTWRSAEASAEVVSPTHFATFQGRLVFQATTPAAGTELMQTSGGVTTLLADLYPGPLSGNPTEMVVFSVDGNLYFAADGIDTSWRLPPSHTDTCGGLRRSSVSPTVAFVVADANTWHPTAVYDCPTGYAWATTAQGQALFVGTQGANGSLAEPLTYYDQCGWDGYTYGGRTRHCFWFADSGTTGACKHAGQRDSFRIEFDASTTNFAGIVCVATPSTPTRGRELWRTDGVVTSRVTDIAIGSDSANPTYLTEYNGQLYFQASTSDLGAELYTFDGTRATIVSDIVRGSRSSHPRCLTVYGGALFFTADSDVFGAELWTFDGTNALLVHDICTGVCASSPTSLVALPNWLLFQADDGVHGPELWKTNGVSTMLLLDIYLGPTGSLPSMLTRFGTSVYFAANDGVHGTELWVTDGNSANMLVDLVPGATSSSPQYFTVASAGLRNTLSVSPALYFAATTADGQRTLYASDGSIGGTKWVTAPVAIDDAALQAMPRPAFGLAQSTLFYPGRSPQLAWASVWNGKQPFVPLARSQSVYLVDVDQSTALATVSMSVSFGQIVIATTATRVTFVVGSNGVPSQMLTLQGAVPDLNLALRDILYVASATSTGDDTVALSVARQGDWLAPSTASFPVRLVST</sequence>
<dbReference type="VEuPathDB" id="FungiDB:SDRG_06940"/>
<protein>
    <recommendedName>
        <fullName evidence="1">Cadherin domain-containing protein</fullName>
    </recommendedName>
</protein>
<organism evidence="2 3">
    <name type="scientific">Saprolegnia diclina (strain VS20)</name>
    <dbReference type="NCBI Taxonomy" id="1156394"/>
    <lineage>
        <taxon>Eukaryota</taxon>
        <taxon>Sar</taxon>
        <taxon>Stramenopiles</taxon>
        <taxon>Oomycota</taxon>
        <taxon>Saprolegniomycetes</taxon>
        <taxon>Saprolegniales</taxon>
        <taxon>Saprolegniaceae</taxon>
        <taxon>Saprolegnia</taxon>
    </lineage>
</organism>
<dbReference type="EMBL" id="JH767150">
    <property type="protein sequence ID" value="EQC35656.1"/>
    <property type="molecule type" value="Genomic_DNA"/>
</dbReference>
<dbReference type="PROSITE" id="PS50268">
    <property type="entry name" value="CADHERIN_2"/>
    <property type="match status" value="1"/>
</dbReference>
<reference evidence="2 3" key="1">
    <citation type="submission" date="2012-04" db="EMBL/GenBank/DDBJ databases">
        <title>The Genome Sequence of Saprolegnia declina VS20.</title>
        <authorList>
            <consortium name="The Broad Institute Genome Sequencing Platform"/>
            <person name="Russ C."/>
            <person name="Nusbaum C."/>
            <person name="Tyler B."/>
            <person name="van West P."/>
            <person name="Dieguez-Uribeondo J."/>
            <person name="de Bruijn I."/>
            <person name="Tripathy S."/>
            <person name="Jiang R."/>
            <person name="Young S.K."/>
            <person name="Zeng Q."/>
            <person name="Gargeya S."/>
            <person name="Fitzgerald M."/>
            <person name="Haas B."/>
            <person name="Abouelleil A."/>
            <person name="Alvarado L."/>
            <person name="Arachchi H.M."/>
            <person name="Berlin A."/>
            <person name="Chapman S.B."/>
            <person name="Goldberg J."/>
            <person name="Griggs A."/>
            <person name="Gujja S."/>
            <person name="Hansen M."/>
            <person name="Howarth C."/>
            <person name="Imamovic A."/>
            <person name="Larimer J."/>
            <person name="McCowen C."/>
            <person name="Montmayeur A."/>
            <person name="Murphy C."/>
            <person name="Neiman D."/>
            <person name="Pearson M."/>
            <person name="Priest M."/>
            <person name="Roberts A."/>
            <person name="Saif S."/>
            <person name="Shea T."/>
            <person name="Sisk P."/>
            <person name="Sykes S."/>
            <person name="Wortman J."/>
            <person name="Nusbaum C."/>
            <person name="Birren B."/>
        </authorList>
    </citation>
    <scope>NUCLEOTIDE SEQUENCE [LARGE SCALE GENOMIC DNA]</scope>
    <source>
        <strain evidence="2 3">VS20</strain>
    </source>
</reference>
<dbReference type="GO" id="GO:0016020">
    <property type="term" value="C:membrane"/>
    <property type="evidence" value="ECO:0007669"/>
    <property type="project" value="InterPro"/>
</dbReference>
<dbReference type="Proteomes" id="UP000030762">
    <property type="component" value="Unassembled WGS sequence"/>
</dbReference>
<accession>T0QLQ2</accession>
<dbReference type="GO" id="GO:0005509">
    <property type="term" value="F:calcium ion binding"/>
    <property type="evidence" value="ECO:0007669"/>
    <property type="project" value="InterPro"/>
</dbReference>
<evidence type="ECO:0000313" key="2">
    <source>
        <dbReference type="EMBL" id="EQC35656.1"/>
    </source>
</evidence>
<dbReference type="InterPro" id="IPR002126">
    <property type="entry name" value="Cadherin-like_dom"/>
</dbReference>
<dbReference type="OMA" id="GACKHAG"/>